<organism evidence="1">
    <name type="scientific">marine metagenome</name>
    <dbReference type="NCBI Taxonomy" id="408172"/>
    <lineage>
        <taxon>unclassified sequences</taxon>
        <taxon>metagenomes</taxon>
        <taxon>ecological metagenomes</taxon>
    </lineage>
</organism>
<protein>
    <submittedName>
        <fullName evidence="1">Uncharacterized protein</fullName>
    </submittedName>
</protein>
<feature type="non-terminal residue" evidence="1">
    <location>
        <position position="52"/>
    </location>
</feature>
<dbReference type="AlphaFoldDB" id="A0A382TGL3"/>
<accession>A0A382TGL3</accession>
<feature type="non-terminal residue" evidence="1">
    <location>
        <position position="1"/>
    </location>
</feature>
<name>A0A382TGL3_9ZZZZ</name>
<dbReference type="EMBL" id="UINC01136023">
    <property type="protein sequence ID" value="SVD20528.1"/>
    <property type="molecule type" value="Genomic_DNA"/>
</dbReference>
<sequence>VHGRALVVAHHIGSIHVISLLGPLVGNVTQEDDTISGLWIQDDVFLLFAPLL</sequence>
<proteinExistence type="predicted"/>
<gene>
    <name evidence="1" type="ORF">METZ01_LOCUS373382</name>
</gene>
<evidence type="ECO:0000313" key="1">
    <source>
        <dbReference type="EMBL" id="SVD20528.1"/>
    </source>
</evidence>
<reference evidence="1" key="1">
    <citation type="submission" date="2018-05" db="EMBL/GenBank/DDBJ databases">
        <authorList>
            <person name="Lanie J.A."/>
            <person name="Ng W.-L."/>
            <person name="Kazmierczak K.M."/>
            <person name="Andrzejewski T.M."/>
            <person name="Davidsen T.M."/>
            <person name="Wayne K.J."/>
            <person name="Tettelin H."/>
            <person name="Glass J.I."/>
            <person name="Rusch D."/>
            <person name="Podicherti R."/>
            <person name="Tsui H.-C.T."/>
            <person name="Winkler M.E."/>
        </authorList>
    </citation>
    <scope>NUCLEOTIDE SEQUENCE</scope>
</reference>